<dbReference type="Pfam" id="PF00689">
    <property type="entry name" value="Cation_ATPase_C"/>
    <property type="match status" value="1"/>
</dbReference>
<keyword evidence="4 10" id="KW-0812">Transmembrane</keyword>
<dbReference type="InterPro" id="IPR023298">
    <property type="entry name" value="ATPase_P-typ_TM_dom_sf"/>
</dbReference>
<dbReference type="InterPro" id="IPR044492">
    <property type="entry name" value="P_typ_ATPase_HD_dom"/>
</dbReference>
<dbReference type="SUPFAM" id="SSF81665">
    <property type="entry name" value="Calcium ATPase, transmembrane domain M"/>
    <property type="match status" value="1"/>
</dbReference>
<dbReference type="SUPFAM" id="SSF81653">
    <property type="entry name" value="Calcium ATPase, transduction domain A"/>
    <property type="match status" value="1"/>
</dbReference>
<dbReference type="PANTHER" id="PTHR43294">
    <property type="entry name" value="SODIUM/POTASSIUM-TRANSPORTING ATPASE SUBUNIT ALPHA"/>
    <property type="match status" value="1"/>
</dbReference>
<feature type="transmembrane region" description="Helical" evidence="10">
    <location>
        <begin position="283"/>
        <end position="311"/>
    </location>
</feature>
<dbReference type="PROSITE" id="PS00154">
    <property type="entry name" value="ATPASE_E1_E2"/>
    <property type="match status" value="1"/>
</dbReference>
<dbReference type="FunFam" id="3.40.50.1000:FF:000028">
    <property type="entry name" value="Calcium-transporting P-type ATPase, putative"/>
    <property type="match status" value="1"/>
</dbReference>
<keyword evidence="3" id="KW-1003">Cell membrane</keyword>
<dbReference type="Gene3D" id="1.20.1110.10">
    <property type="entry name" value="Calcium-transporting ATPase, transmembrane domain"/>
    <property type="match status" value="1"/>
</dbReference>
<dbReference type="InterPro" id="IPR059000">
    <property type="entry name" value="ATPase_P-type_domA"/>
</dbReference>
<keyword evidence="8 10" id="KW-1133">Transmembrane helix</keyword>
<dbReference type="InterPro" id="IPR036412">
    <property type="entry name" value="HAD-like_sf"/>
</dbReference>
<evidence type="ECO:0000313" key="13">
    <source>
        <dbReference type="Proteomes" id="UP000325811"/>
    </source>
</evidence>
<evidence type="ECO:0000256" key="3">
    <source>
        <dbReference type="ARBA" id="ARBA00022475"/>
    </source>
</evidence>
<evidence type="ECO:0000256" key="10">
    <source>
        <dbReference type="SAM" id="Phobius"/>
    </source>
</evidence>
<dbReference type="GO" id="GO:0005886">
    <property type="term" value="C:plasma membrane"/>
    <property type="evidence" value="ECO:0007669"/>
    <property type="project" value="UniProtKB-SubCell"/>
</dbReference>
<dbReference type="PANTHER" id="PTHR43294:SF21">
    <property type="entry name" value="CATION TRANSPORTING ATPASE"/>
    <property type="match status" value="1"/>
</dbReference>
<feature type="transmembrane region" description="Helical" evidence="10">
    <location>
        <begin position="758"/>
        <end position="777"/>
    </location>
</feature>
<feature type="transmembrane region" description="Helical" evidence="10">
    <location>
        <begin position="682"/>
        <end position="703"/>
    </location>
</feature>
<dbReference type="Pfam" id="PF00690">
    <property type="entry name" value="Cation_ATPase_N"/>
    <property type="match status" value="1"/>
</dbReference>
<dbReference type="GO" id="GO:0005524">
    <property type="term" value="F:ATP binding"/>
    <property type="evidence" value="ECO:0007669"/>
    <property type="project" value="UniProtKB-KW"/>
</dbReference>
<evidence type="ECO:0000256" key="9">
    <source>
        <dbReference type="ARBA" id="ARBA00023136"/>
    </source>
</evidence>
<dbReference type="AlphaFoldDB" id="A0A5Q4ZKT8"/>
<dbReference type="Proteomes" id="UP000325811">
    <property type="component" value="Chromosome II"/>
</dbReference>
<feature type="transmembrane region" description="Helical" evidence="10">
    <location>
        <begin position="709"/>
        <end position="731"/>
    </location>
</feature>
<dbReference type="PRINTS" id="PR00120">
    <property type="entry name" value="HATPASE"/>
</dbReference>
<feature type="domain" description="Cation-transporting P-type ATPase N-terminal" evidence="11">
    <location>
        <begin position="16"/>
        <end position="90"/>
    </location>
</feature>
<dbReference type="SUPFAM" id="SSF56784">
    <property type="entry name" value="HAD-like"/>
    <property type="match status" value="1"/>
</dbReference>
<keyword evidence="6" id="KW-0067">ATP-binding</keyword>
<dbReference type="InterPro" id="IPR001757">
    <property type="entry name" value="P_typ_ATPase"/>
</dbReference>
<evidence type="ECO:0000256" key="7">
    <source>
        <dbReference type="ARBA" id="ARBA00022967"/>
    </source>
</evidence>
<dbReference type="Gene3D" id="3.40.1110.10">
    <property type="entry name" value="Calcium-transporting ATPase, cytoplasmic domain N"/>
    <property type="match status" value="1"/>
</dbReference>
<evidence type="ECO:0000256" key="1">
    <source>
        <dbReference type="ARBA" id="ARBA00004651"/>
    </source>
</evidence>
<evidence type="ECO:0000256" key="8">
    <source>
        <dbReference type="ARBA" id="ARBA00022989"/>
    </source>
</evidence>
<dbReference type="KEGG" id="pdio:PDMSB3_1018.1"/>
<comment type="similarity">
    <text evidence="2">Belongs to the cation transport ATPase (P-type) (TC 3.A.3) family. Type IIA subfamily.</text>
</comment>
<evidence type="ECO:0000259" key="11">
    <source>
        <dbReference type="SMART" id="SM00831"/>
    </source>
</evidence>
<evidence type="ECO:0000256" key="2">
    <source>
        <dbReference type="ARBA" id="ARBA00005675"/>
    </source>
</evidence>
<dbReference type="InterPro" id="IPR008250">
    <property type="entry name" value="ATPase_P-typ_transduc_dom_A_sf"/>
</dbReference>
<feature type="transmembrane region" description="Helical" evidence="10">
    <location>
        <begin position="853"/>
        <end position="870"/>
    </location>
</feature>
<dbReference type="Pfam" id="PF13246">
    <property type="entry name" value="Cation_ATPase"/>
    <property type="match status" value="1"/>
</dbReference>
<dbReference type="GO" id="GO:0015662">
    <property type="term" value="F:P-type ion transporter activity"/>
    <property type="evidence" value="ECO:0007669"/>
    <property type="project" value="UniProtKB-ARBA"/>
</dbReference>
<dbReference type="InterPro" id="IPR023214">
    <property type="entry name" value="HAD_sf"/>
</dbReference>
<keyword evidence="7" id="KW-1278">Translocase</keyword>
<dbReference type="Pfam" id="PF00122">
    <property type="entry name" value="E1-E2_ATPase"/>
    <property type="match status" value="1"/>
</dbReference>
<dbReference type="InterPro" id="IPR006068">
    <property type="entry name" value="ATPase_P-typ_cation-transptr_C"/>
</dbReference>
<evidence type="ECO:0000256" key="5">
    <source>
        <dbReference type="ARBA" id="ARBA00022741"/>
    </source>
</evidence>
<dbReference type="SFLD" id="SFLDG00002">
    <property type="entry name" value="C1.7:_P-type_atpase_like"/>
    <property type="match status" value="1"/>
</dbReference>
<dbReference type="InterPro" id="IPR050510">
    <property type="entry name" value="Cation_transp_ATPase_P-type"/>
</dbReference>
<dbReference type="PRINTS" id="PR00119">
    <property type="entry name" value="CATATPASE"/>
</dbReference>
<dbReference type="Gene3D" id="3.40.50.1000">
    <property type="entry name" value="HAD superfamily/HAD-like"/>
    <property type="match status" value="1"/>
</dbReference>
<evidence type="ECO:0000313" key="12">
    <source>
        <dbReference type="EMBL" id="VVD32316.1"/>
    </source>
</evidence>
<feature type="transmembrane region" description="Helical" evidence="10">
    <location>
        <begin position="783"/>
        <end position="802"/>
    </location>
</feature>
<evidence type="ECO:0000256" key="6">
    <source>
        <dbReference type="ARBA" id="ARBA00022840"/>
    </source>
</evidence>
<feature type="transmembrane region" description="Helical" evidence="10">
    <location>
        <begin position="822"/>
        <end position="841"/>
    </location>
</feature>
<accession>A0A5Q4ZKT8</accession>
<dbReference type="InterPro" id="IPR023299">
    <property type="entry name" value="ATPase_P-typ_cyto_dom_N"/>
</dbReference>
<keyword evidence="5" id="KW-0547">Nucleotide-binding</keyword>
<proteinExistence type="inferred from homology"/>
<gene>
    <name evidence="12" type="primary">pacL</name>
    <name evidence="12" type="ORF">PDMSB3_1018</name>
</gene>
<keyword evidence="13" id="KW-1185">Reference proteome</keyword>
<keyword evidence="9 10" id="KW-0472">Membrane</keyword>
<sequence length="893" mass="95381">MNPRDMQHRALPEHRAWHAETAESTIECFGTDAIRGLDADEVARRRTVYGRNEIIETERRRIATMLIEQFKDFMILVLLAAAIVSGVVGDLEDALVIVAIVVLNGTIGFFQDFRAEHAMAELKRLAAFHASVVRDGRPLTITAAEVVPGDIVLLEAGGAVPADLRVIEAPQLRVSEATLTGEAAPVDKHPLPLTGDATLPIADRTNMVYKGTIVTYGRARGVAVATGMNTELGKIAALLESAPALQTPLQRRLSRFGKQLAIAILAFCVLIFVFGVSSGEPPILMLLTALSLAVAAIPEALPAVVTMMLALGARSMAQRAALVRRLPAVETLGSVSFICTDKTGTLTLNEMRVVEVCPAGMRRLQAASMSIDDITGQLLRAVSLCNDAAHDASGKLTGDPTEVALWQVAADAGVDRSALDKSTPRCTEMPFDSVRKRMTTVHRVEDSFIAYTKGAPETVIERCTSVIGQDGTPFDAATLTSMAGAMAADGLRVLAVAARRWPHMPPAGIDELECDLTLLGFIGMLDPPRPEAAGAVALCREAGITPVMITGDHPVTALAIARIVGIATDERQVMTGYALSSLSDEALLEATQRIRVYARVDPSQKIRIVKAMQSTGHYVAMTGDGVNDAPALAAANIGVAMGKAGTDVAREAASVVLLDDNFATIVAAVREGRRVYDNVRKFIRYVLTGNLAELCAIALAPLFGLPIPLLPIQILWINLLTDGLPGLALAAEPGEPTIMQRPPRPPDDSLFAHGLWQYVVRIGIVIAAVTMGTQWIAMGLDDAHWRTMTFTVLALSQMGHVLAIRSEQTSIFTQGLLSNRPLAAAVALTIALQLAAIYVPALNNILDTAPLNAQELGFCLFVSALVFVLVEAEKWFIRHRSAGVSATASNPRQ</sequence>
<dbReference type="InterPro" id="IPR004014">
    <property type="entry name" value="ATPase_P-typ_cation-transptr_N"/>
</dbReference>
<dbReference type="GO" id="GO:0016887">
    <property type="term" value="F:ATP hydrolysis activity"/>
    <property type="evidence" value="ECO:0007669"/>
    <property type="project" value="InterPro"/>
</dbReference>
<dbReference type="InterPro" id="IPR018303">
    <property type="entry name" value="ATPase_P-typ_P_site"/>
</dbReference>
<comment type="subcellular location">
    <subcellularLocation>
        <location evidence="1">Cell membrane</location>
        <topology evidence="1">Multi-pass membrane protein</topology>
    </subcellularLocation>
</comment>
<name>A0A5Q4ZKT8_9BURK</name>
<dbReference type="EMBL" id="LR699554">
    <property type="protein sequence ID" value="VVD32316.1"/>
    <property type="molecule type" value="Genomic_DNA"/>
</dbReference>
<dbReference type="RefSeq" id="WP_007176685.1">
    <property type="nucleotide sequence ID" value="NZ_LR699554.1"/>
</dbReference>
<dbReference type="NCBIfam" id="TIGR01494">
    <property type="entry name" value="ATPase_P-type"/>
    <property type="match status" value="2"/>
</dbReference>
<feature type="transmembrane region" description="Helical" evidence="10">
    <location>
        <begin position="70"/>
        <end position="88"/>
    </location>
</feature>
<evidence type="ECO:0000256" key="4">
    <source>
        <dbReference type="ARBA" id="ARBA00022692"/>
    </source>
</evidence>
<dbReference type="SUPFAM" id="SSF81660">
    <property type="entry name" value="Metal cation-transporting ATPase, ATP-binding domain N"/>
    <property type="match status" value="1"/>
</dbReference>
<protein>
    <submittedName>
        <fullName evidence="12">Calcium-transporting ATPase</fullName>
    </submittedName>
</protein>
<organism evidence="12 13">
    <name type="scientific">Paraburkholderia dioscoreae</name>
    <dbReference type="NCBI Taxonomy" id="2604047"/>
    <lineage>
        <taxon>Bacteria</taxon>
        <taxon>Pseudomonadati</taxon>
        <taxon>Pseudomonadota</taxon>
        <taxon>Betaproteobacteria</taxon>
        <taxon>Burkholderiales</taxon>
        <taxon>Burkholderiaceae</taxon>
        <taxon>Paraburkholderia</taxon>
    </lineage>
</organism>
<dbReference type="SMART" id="SM00831">
    <property type="entry name" value="Cation_ATPase_N"/>
    <property type="match status" value="1"/>
</dbReference>
<feature type="transmembrane region" description="Helical" evidence="10">
    <location>
        <begin position="260"/>
        <end position="277"/>
    </location>
</feature>
<dbReference type="SFLD" id="SFLDF00027">
    <property type="entry name" value="p-type_atpase"/>
    <property type="match status" value="1"/>
</dbReference>
<feature type="transmembrane region" description="Helical" evidence="10">
    <location>
        <begin position="94"/>
        <end position="113"/>
    </location>
</feature>
<reference evidence="12 13" key="1">
    <citation type="submission" date="2019-08" db="EMBL/GenBank/DDBJ databases">
        <authorList>
            <person name="Herpell B J."/>
        </authorList>
    </citation>
    <scope>NUCLEOTIDE SEQUENCE [LARGE SCALE GENOMIC DNA]</scope>
    <source>
        <strain evidence="13">Msb3</strain>
    </source>
</reference>
<dbReference type="SFLD" id="SFLDS00003">
    <property type="entry name" value="Haloacid_Dehalogenase"/>
    <property type="match status" value="1"/>
</dbReference>
<dbReference type="Gene3D" id="2.70.150.10">
    <property type="entry name" value="Calcium-transporting ATPase, cytoplasmic transduction domain A"/>
    <property type="match status" value="1"/>
</dbReference>